<gene>
    <name evidence="1" type="ORF">PFISCL1PPCAC_23133</name>
</gene>
<dbReference type="EMBL" id="BTSY01000006">
    <property type="protein sequence ID" value="GMT31836.1"/>
    <property type="molecule type" value="Genomic_DNA"/>
</dbReference>
<sequence length="88" mass="9867">LLQLQVLHWSCRSLGKPVTLTAWLRPCARRCVDEIKPDGSTYIFVGESSAVVPDESGRLNYVLRDWDRFVKADETCSAVLTALVVNKC</sequence>
<dbReference type="Proteomes" id="UP001432322">
    <property type="component" value="Unassembled WGS sequence"/>
</dbReference>
<proteinExistence type="predicted"/>
<name>A0AAV5WLJ3_9BILA</name>
<evidence type="ECO:0000313" key="2">
    <source>
        <dbReference type="Proteomes" id="UP001432322"/>
    </source>
</evidence>
<dbReference type="AlphaFoldDB" id="A0AAV5WLJ3"/>
<evidence type="ECO:0000313" key="1">
    <source>
        <dbReference type="EMBL" id="GMT31836.1"/>
    </source>
</evidence>
<organism evidence="1 2">
    <name type="scientific">Pristionchus fissidentatus</name>
    <dbReference type="NCBI Taxonomy" id="1538716"/>
    <lineage>
        <taxon>Eukaryota</taxon>
        <taxon>Metazoa</taxon>
        <taxon>Ecdysozoa</taxon>
        <taxon>Nematoda</taxon>
        <taxon>Chromadorea</taxon>
        <taxon>Rhabditida</taxon>
        <taxon>Rhabditina</taxon>
        <taxon>Diplogasteromorpha</taxon>
        <taxon>Diplogasteroidea</taxon>
        <taxon>Neodiplogasteridae</taxon>
        <taxon>Pristionchus</taxon>
    </lineage>
</organism>
<feature type="non-terminal residue" evidence="1">
    <location>
        <position position="1"/>
    </location>
</feature>
<reference evidence="1" key="1">
    <citation type="submission" date="2023-10" db="EMBL/GenBank/DDBJ databases">
        <title>Genome assembly of Pristionchus species.</title>
        <authorList>
            <person name="Yoshida K."/>
            <person name="Sommer R.J."/>
        </authorList>
    </citation>
    <scope>NUCLEOTIDE SEQUENCE</scope>
    <source>
        <strain evidence="1">RS5133</strain>
    </source>
</reference>
<comment type="caution">
    <text evidence="1">The sequence shown here is derived from an EMBL/GenBank/DDBJ whole genome shotgun (WGS) entry which is preliminary data.</text>
</comment>
<keyword evidence="2" id="KW-1185">Reference proteome</keyword>
<protein>
    <submittedName>
        <fullName evidence="1">Uncharacterized protein</fullName>
    </submittedName>
</protein>
<accession>A0AAV5WLJ3</accession>